<accession>A0ABX3UP08</accession>
<feature type="transmembrane region" description="Helical" evidence="7">
    <location>
        <begin position="46"/>
        <end position="66"/>
    </location>
</feature>
<evidence type="ECO:0000256" key="2">
    <source>
        <dbReference type="ARBA" id="ARBA00022475"/>
    </source>
</evidence>
<feature type="transmembrane region" description="Helical" evidence="7">
    <location>
        <begin position="122"/>
        <end position="146"/>
    </location>
</feature>
<dbReference type="InterPro" id="IPR003834">
    <property type="entry name" value="Cyt_c_assmbl_TM_dom"/>
</dbReference>
<feature type="transmembrane region" description="Helical" evidence="7">
    <location>
        <begin position="257"/>
        <end position="275"/>
    </location>
</feature>
<name>A0ABX3UP08_9GAMM</name>
<dbReference type="Pfam" id="PF13899">
    <property type="entry name" value="Thioredoxin_7"/>
    <property type="match status" value="1"/>
</dbReference>
<evidence type="ECO:0000256" key="6">
    <source>
        <dbReference type="ARBA" id="ARBA00023136"/>
    </source>
</evidence>
<organism evidence="9 10">
    <name type="scientific">Pantoea septica</name>
    <dbReference type="NCBI Taxonomy" id="472695"/>
    <lineage>
        <taxon>Bacteria</taxon>
        <taxon>Pseudomonadati</taxon>
        <taxon>Pseudomonadota</taxon>
        <taxon>Gammaproteobacteria</taxon>
        <taxon>Enterobacterales</taxon>
        <taxon>Erwiniaceae</taxon>
        <taxon>Pantoea</taxon>
    </lineage>
</organism>
<keyword evidence="4" id="KW-0201">Cytochrome c-type biogenesis</keyword>
<keyword evidence="10" id="KW-1185">Reference proteome</keyword>
<reference evidence="9 10" key="1">
    <citation type="journal article" date="2017" name="Antonie Van Leeuwenhoek">
        <title>Phylogenomic resolution of the bacterial genus Pantoea and its relationship with Erwinia and Tatumella.</title>
        <authorList>
            <person name="Palmer M."/>
            <person name="Steenkamp E.T."/>
            <person name="Coetzee M.P."/>
            <person name="Chan W.Y."/>
            <person name="van Zyl E."/>
            <person name="De Maayer P."/>
            <person name="Coutinho T.A."/>
            <person name="Blom J."/>
            <person name="Smits T.H."/>
            <person name="Duffy B."/>
            <person name="Venter S.N."/>
        </authorList>
    </citation>
    <scope>NUCLEOTIDE SEQUENCE [LARGE SCALE GENOMIC DNA]</scope>
    <source>
        <strain evidence="9 10">LMG 5345</strain>
    </source>
</reference>
<keyword evidence="3 7" id="KW-0812">Transmembrane</keyword>
<evidence type="ECO:0000256" key="5">
    <source>
        <dbReference type="ARBA" id="ARBA00022989"/>
    </source>
</evidence>
<comment type="subcellular location">
    <subcellularLocation>
        <location evidence="1">Cell membrane</location>
        <topology evidence="1">Multi-pass membrane protein</topology>
    </subcellularLocation>
</comment>
<protein>
    <submittedName>
        <fullName evidence="9">Cytochrome C biogenesis protein</fullName>
    </submittedName>
</protein>
<dbReference type="SUPFAM" id="SSF52833">
    <property type="entry name" value="Thioredoxin-like"/>
    <property type="match status" value="1"/>
</dbReference>
<dbReference type="Proteomes" id="UP000193785">
    <property type="component" value="Unassembled WGS sequence"/>
</dbReference>
<dbReference type="CDD" id="cd02953">
    <property type="entry name" value="DsbDgamma"/>
    <property type="match status" value="1"/>
</dbReference>
<evidence type="ECO:0000259" key="8">
    <source>
        <dbReference type="PROSITE" id="PS51352"/>
    </source>
</evidence>
<keyword evidence="6 7" id="KW-0472">Membrane</keyword>
<evidence type="ECO:0000256" key="1">
    <source>
        <dbReference type="ARBA" id="ARBA00004651"/>
    </source>
</evidence>
<feature type="domain" description="Thioredoxin" evidence="8">
    <location>
        <begin position="285"/>
        <end position="407"/>
    </location>
</feature>
<dbReference type="RefSeq" id="WP_084885400.1">
    <property type="nucleotide sequence ID" value="NZ_DALZAN010000052.1"/>
</dbReference>
<dbReference type="PANTHER" id="PTHR32234:SF3">
    <property type="entry name" value="SUPPRESSION OF COPPER SENSITIVITY PROTEIN"/>
    <property type="match status" value="1"/>
</dbReference>
<dbReference type="PANTHER" id="PTHR32234">
    <property type="entry name" value="THIOL:DISULFIDE INTERCHANGE PROTEIN DSBD"/>
    <property type="match status" value="1"/>
</dbReference>
<dbReference type="Pfam" id="PF02683">
    <property type="entry name" value="DsbD_TM"/>
    <property type="match status" value="1"/>
</dbReference>
<dbReference type="EMBL" id="MLJJ01000033">
    <property type="protein sequence ID" value="ORM97084.1"/>
    <property type="molecule type" value="Genomic_DNA"/>
</dbReference>
<evidence type="ECO:0000256" key="4">
    <source>
        <dbReference type="ARBA" id="ARBA00022748"/>
    </source>
</evidence>
<evidence type="ECO:0000313" key="10">
    <source>
        <dbReference type="Proteomes" id="UP000193785"/>
    </source>
</evidence>
<dbReference type="InterPro" id="IPR013766">
    <property type="entry name" value="Thioredoxin_domain"/>
</dbReference>
<dbReference type="PROSITE" id="PS51352">
    <property type="entry name" value="THIOREDOXIN_2"/>
    <property type="match status" value="1"/>
</dbReference>
<feature type="transmembrane region" description="Helical" evidence="7">
    <location>
        <begin position="86"/>
        <end position="110"/>
    </location>
</feature>
<feature type="transmembrane region" description="Helical" evidence="7">
    <location>
        <begin position="197"/>
        <end position="217"/>
    </location>
</feature>
<evidence type="ECO:0000313" key="9">
    <source>
        <dbReference type="EMBL" id="ORM97084.1"/>
    </source>
</evidence>
<feature type="transmembrane region" description="Helical" evidence="7">
    <location>
        <begin position="223"/>
        <end position="245"/>
    </location>
</feature>
<evidence type="ECO:0000256" key="3">
    <source>
        <dbReference type="ARBA" id="ARBA00022692"/>
    </source>
</evidence>
<feature type="transmembrane region" description="Helical" evidence="7">
    <location>
        <begin position="158"/>
        <end position="185"/>
    </location>
</feature>
<feature type="transmembrane region" description="Helical" evidence="7">
    <location>
        <begin position="6"/>
        <end position="25"/>
    </location>
</feature>
<dbReference type="Gene3D" id="3.40.30.10">
    <property type="entry name" value="Glutaredoxin"/>
    <property type="match status" value="1"/>
</dbReference>
<keyword evidence="5 7" id="KW-1133">Transmembrane helix</keyword>
<gene>
    <name evidence="9" type="ORF">HA46_15835</name>
</gene>
<dbReference type="InterPro" id="IPR036249">
    <property type="entry name" value="Thioredoxin-like_sf"/>
</dbReference>
<keyword evidence="2" id="KW-1003">Cell membrane</keyword>
<proteinExistence type="predicted"/>
<dbReference type="InterPro" id="IPR035671">
    <property type="entry name" value="DsbD_gamma"/>
</dbReference>
<evidence type="ECO:0000256" key="7">
    <source>
        <dbReference type="SAM" id="Phobius"/>
    </source>
</evidence>
<comment type="caution">
    <text evidence="9">The sequence shown here is derived from an EMBL/GenBank/DDBJ whole genome shotgun (WGS) entry which is preliminary data.</text>
</comment>
<sequence length="412" mass="42949">MLTAIAAAFLGGLILNLMPCVFPVISLKALSLIRHHDKPAHARAEGLAFLLGVVVTMLALVGVLLLARAGGASVGWGFQLQSPMVIALLILVMLASALNLFGLFEIGLSLQRAGEVGGNRGGLVGSALTGALAIVVATPCSAPFMASAVGYALTQPPAVSLVIFIALALGFAAPFTLIAFFPVLARVLPAPGAWMMTLKHGLAFPMLGAVGWLIWVLERQAGSAALAAILGCCLLLSFAAWLYGMAQKRRMMGRRHWALHLTTAVFLLLLVPPLINLKSVAAPEKNVGSAVAAAAVAWSPQNVDAIKGQGKPVLVNFTASWCITCQVNDRTSLSTQAVKAAMARTDTIYMVADSTKYNPDVEQALSDFGRGGLPLYVVYPANGGKPLVLPQVLTPGIVISALEQAAESGKKT</sequence>